<organism evidence="3 5">
    <name type="scientific">Volvox reticuliferus</name>
    <dbReference type="NCBI Taxonomy" id="1737510"/>
    <lineage>
        <taxon>Eukaryota</taxon>
        <taxon>Viridiplantae</taxon>
        <taxon>Chlorophyta</taxon>
        <taxon>core chlorophytes</taxon>
        <taxon>Chlorophyceae</taxon>
        <taxon>CS clade</taxon>
        <taxon>Chlamydomonadales</taxon>
        <taxon>Volvocaceae</taxon>
        <taxon>Volvox</taxon>
    </lineage>
</organism>
<dbReference type="Gene3D" id="1.10.8.10">
    <property type="entry name" value="DNA helicase RuvA subunit, C-terminal domain"/>
    <property type="match status" value="1"/>
</dbReference>
<dbReference type="InterPro" id="IPR009060">
    <property type="entry name" value="UBA-like_sf"/>
</dbReference>
<protein>
    <recommendedName>
        <fullName evidence="2">UBA domain-containing protein</fullName>
    </recommendedName>
</protein>
<dbReference type="EMBL" id="BNCQ01000036">
    <property type="protein sequence ID" value="GIM10816.1"/>
    <property type="molecule type" value="Genomic_DNA"/>
</dbReference>
<feature type="domain" description="UBA" evidence="2">
    <location>
        <begin position="164"/>
        <end position="207"/>
    </location>
</feature>
<accession>A0A8J4CTD2</accession>
<sequence length="209" mass="21258">MYAYPQRPGSGGQTPLTAFAQPQQQPPVYVPPPPPVAAPMIGLNNAASGSITVLRLKIAEHIRIDPPIAVSATLLSASGPQALTCPDLTLERQLVEKKEGQKGAGQADKTSSGPPSDVDTYLATLAAGEVPQDPAIMQLVAKGLSQPAAALGVVYARAGRGGAEKATEFAAGVEQLTTMGFKLPLAAGALAKHKGNVEAATESCLATAS</sequence>
<feature type="region of interest" description="Disordered" evidence="1">
    <location>
        <begin position="97"/>
        <end position="118"/>
    </location>
</feature>
<evidence type="ECO:0000313" key="5">
    <source>
        <dbReference type="Proteomes" id="UP000747110"/>
    </source>
</evidence>
<feature type="region of interest" description="Disordered" evidence="1">
    <location>
        <begin position="1"/>
        <end position="26"/>
    </location>
</feature>
<dbReference type="InterPro" id="IPR015940">
    <property type="entry name" value="UBA"/>
</dbReference>
<reference evidence="3" key="1">
    <citation type="journal article" date="2021" name="Proc. Natl. Acad. Sci. U.S.A.">
        <title>Three genomes in the algal genus Volvox reveal the fate of a haploid sex-determining region after a transition to homothallism.</title>
        <authorList>
            <person name="Yamamoto K."/>
            <person name="Hamaji T."/>
            <person name="Kawai-Toyooka H."/>
            <person name="Matsuzaki R."/>
            <person name="Takahashi F."/>
            <person name="Nishimura Y."/>
            <person name="Kawachi M."/>
            <person name="Noguchi H."/>
            <person name="Minakuchi Y."/>
            <person name="Umen J.G."/>
            <person name="Toyoda A."/>
            <person name="Nozaki H."/>
        </authorList>
    </citation>
    <scope>NUCLEOTIDE SEQUENCE</scope>
    <source>
        <strain evidence="4">NIES-3785</strain>
        <strain evidence="3">NIES-3786</strain>
    </source>
</reference>
<keyword evidence="5" id="KW-1185">Reference proteome</keyword>
<dbReference type="PROSITE" id="PS50030">
    <property type="entry name" value="UBA"/>
    <property type="match status" value="1"/>
</dbReference>
<dbReference type="OrthoDB" id="543376at2759"/>
<dbReference type="EMBL" id="BNCP01000030">
    <property type="protein sequence ID" value="GIL84783.1"/>
    <property type="molecule type" value="Genomic_DNA"/>
</dbReference>
<dbReference type="Proteomes" id="UP000722791">
    <property type="component" value="Unassembled WGS sequence"/>
</dbReference>
<evidence type="ECO:0000313" key="3">
    <source>
        <dbReference type="EMBL" id="GIL84783.1"/>
    </source>
</evidence>
<name>A0A8J4CTD2_9CHLO</name>
<gene>
    <name evidence="3" type="ORF">Vretifemale_13230</name>
    <name evidence="4" type="ORF">Vretimale_14430</name>
</gene>
<evidence type="ECO:0000313" key="4">
    <source>
        <dbReference type="EMBL" id="GIM10816.1"/>
    </source>
</evidence>
<evidence type="ECO:0000256" key="1">
    <source>
        <dbReference type="SAM" id="MobiDB-lite"/>
    </source>
</evidence>
<dbReference type="Proteomes" id="UP000747110">
    <property type="component" value="Unassembled WGS sequence"/>
</dbReference>
<proteinExistence type="predicted"/>
<evidence type="ECO:0000259" key="2">
    <source>
        <dbReference type="PROSITE" id="PS50030"/>
    </source>
</evidence>
<dbReference type="AlphaFoldDB" id="A0A8J4CTD2"/>
<comment type="caution">
    <text evidence="3">The sequence shown here is derived from an EMBL/GenBank/DDBJ whole genome shotgun (WGS) entry which is preliminary data.</text>
</comment>
<dbReference type="SUPFAM" id="SSF46934">
    <property type="entry name" value="UBA-like"/>
    <property type="match status" value="1"/>
</dbReference>